<name>A0ABR4HPB1_9EURO</name>
<dbReference type="Proteomes" id="UP001610334">
    <property type="component" value="Unassembled WGS sequence"/>
</dbReference>
<gene>
    <name evidence="1" type="ORF">BJX63DRAFT_138661</name>
</gene>
<keyword evidence="2" id="KW-1185">Reference proteome</keyword>
<accession>A0ABR4HPB1</accession>
<proteinExistence type="predicted"/>
<dbReference type="PANTHER" id="PTHR37540:SF5">
    <property type="entry name" value="TRANSCRIPTION FACTOR DOMAIN-CONTAINING PROTEIN"/>
    <property type="match status" value="1"/>
</dbReference>
<comment type="caution">
    <text evidence="1">The sequence shown here is derived from an EMBL/GenBank/DDBJ whole genome shotgun (WGS) entry which is preliminary data.</text>
</comment>
<dbReference type="PANTHER" id="PTHR37540">
    <property type="entry name" value="TRANSCRIPTION FACTOR (ACR-2), PUTATIVE-RELATED-RELATED"/>
    <property type="match status" value="1"/>
</dbReference>
<sequence length="403" mass="45569">MDFFSLAGGDMGMAFDPPITYRSYMPQLLQFFLTSIALRSNTVVVDSLAHHLHSQWMQHAMTDPCLFHATLFSASASIDMLRGQRNSTLTLYHQTWAIRLINERLAQRVPVLTYGTLGAVIPLLYYNMIALDRDSAAAHQKGLVKMLLVTPKSFRADIGPLIAIVKVAMISFACIYDMLPIWDCLYSESIRPNVLLRNIVTRATLENEQGLYQKQTIDAILDVYETVSRLDHLVHSDQASIISEVDRVLSFSSTGDGIVLDVQDGQYNMATGERINICCQLACRVFWKTLLQRRGRRPFDQDSNTIEDPELKQILKHLQQLEPWYWIRNAPEVFTWIVCTGAAASSTQADRVAFVSHAGTILTAIDGEQLTMTRQGWRYFCLLRRLGGHDEPLAVLEDDQVPI</sequence>
<evidence type="ECO:0000313" key="1">
    <source>
        <dbReference type="EMBL" id="KAL2816538.1"/>
    </source>
</evidence>
<evidence type="ECO:0000313" key="2">
    <source>
        <dbReference type="Proteomes" id="UP001610334"/>
    </source>
</evidence>
<reference evidence="1 2" key="1">
    <citation type="submission" date="2024-07" db="EMBL/GenBank/DDBJ databases">
        <title>Section-level genome sequencing and comparative genomics of Aspergillus sections Usti and Cavernicolus.</title>
        <authorList>
            <consortium name="Lawrence Berkeley National Laboratory"/>
            <person name="Nybo J.L."/>
            <person name="Vesth T.C."/>
            <person name="Theobald S."/>
            <person name="Frisvad J.C."/>
            <person name="Larsen T.O."/>
            <person name="Kjaerboelling I."/>
            <person name="Rothschild-Mancinelli K."/>
            <person name="Lyhne E.K."/>
            <person name="Kogle M.E."/>
            <person name="Barry K."/>
            <person name="Clum A."/>
            <person name="Na H."/>
            <person name="Ledsgaard L."/>
            <person name="Lin J."/>
            <person name="Lipzen A."/>
            <person name="Kuo A."/>
            <person name="Riley R."/>
            <person name="Mondo S."/>
            <person name="Labutti K."/>
            <person name="Haridas S."/>
            <person name="Pangalinan J."/>
            <person name="Salamov A.A."/>
            <person name="Simmons B.A."/>
            <person name="Magnuson J.K."/>
            <person name="Chen J."/>
            <person name="Drula E."/>
            <person name="Henrissat B."/>
            <person name="Wiebenga A."/>
            <person name="Lubbers R.J."/>
            <person name="Gomes A.C."/>
            <person name="Makela M.R."/>
            <person name="Stajich J."/>
            <person name="Grigoriev I.V."/>
            <person name="Mortensen U.H."/>
            <person name="De Vries R.P."/>
            <person name="Baker S.E."/>
            <person name="Andersen M.R."/>
        </authorList>
    </citation>
    <scope>NUCLEOTIDE SEQUENCE [LARGE SCALE GENOMIC DNA]</scope>
    <source>
        <strain evidence="1 2">CBS 588.65</strain>
    </source>
</reference>
<protein>
    <submittedName>
        <fullName evidence="1">Uncharacterized protein</fullName>
    </submittedName>
</protein>
<organism evidence="1 2">
    <name type="scientific">Aspergillus granulosus</name>
    <dbReference type="NCBI Taxonomy" id="176169"/>
    <lineage>
        <taxon>Eukaryota</taxon>
        <taxon>Fungi</taxon>
        <taxon>Dikarya</taxon>
        <taxon>Ascomycota</taxon>
        <taxon>Pezizomycotina</taxon>
        <taxon>Eurotiomycetes</taxon>
        <taxon>Eurotiomycetidae</taxon>
        <taxon>Eurotiales</taxon>
        <taxon>Aspergillaceae</taxon>
        <taxon>Aspergillus</taxon>
        <taxon>Aspergillus subgen. Nidulantes</taxon>
    </lineage>
</organism>
<dbReference type="EMBL" id="JBFXLT010000022">
    <property type="protein sequence ID" value="KAL2816538.1"/>
    <property type="molecule type" value="Genomic_DNA"/>
</dbReference>